<dbReference type="EMBL" id="QTSX02006453">
    <property type="protein sequence ID" value="KAJ9054320.1"/>
    <property type="molecule type" value="Genomic_DNA"/>
</dbReference>
<organism evidence="1 2">
    <name type="scientific">Entomophthora muscae</name>
    <dbReference type="NCBI Taxonomy" id="34485"/>
    <lineage>
        <taxon>Eukaryota</taxon>
        <taxon>Fungi</taxon>
        <taxon>Fungi incertae sedis</taxon>
        <taxon>Zoopagomycota</taxon>
        <taxon>Entomophthoromycotina</taxon>
        <taxon>Entomophthoromycetes</taxon>
        <taxon>Entomophthorales</taxon>
        <taxon>Entomophthoraceae</taxon>
        <taxon>Entomophthora</taxon>
    </lineage>
</organism>
<keyword evidence="2" id="KW-1185">Reference proteome</keyword>
<accession>A0ACC2RW83</accession>
<sequence length="207" mass="21916">MVPEPGFTLKSKNPGAGESPLPASPAWWLGAGLIPAWDFETVTFVTPTVRNDNLDAPESQSTEPESKPEKTPLQTARSEGREPNSLLLIKKVGANPPGSNSLTNTQGSASKPPVQDAGNFPKVSIPDTSSLLGEIHKFSNKSYSKLPQSPVSGTESEEVPNSQVAKQKDSKASHPKAVRGNPPVPSATLPSKTPNAKPPELRSPTRK</sequence>
<comment type="caution">
    <text evidence="1">The sequence shown here is derived from an EMBL/GenBank/DDBJ whole genome shotgun (WGS) entry which is preliminary data.</text>
</comment>
<evidence type="ECO:0000313" key="1">
    <source>
        <dbReference type="EMBL" id="KAJ9054320.1"/>
    </source>
</evidence>
<gene>
    <name evidence="1" type="ORF">DSO57_1015912</name>
</gene>
<reference evidence="1" key="1">
    <citation type="submission" date="2022-04" db="EMBL/GenBank/DDBJ databases">
        <title>Genome of the entomopathogenic fungus Entomophthora muscae.</title>
        <authorList>
            <person name="Elya C."/>
            <person name="Lovett B.R."/>
            <person name="Lee E."/>
            <person name="Macias A.M."/>
            <person name="Hajek A.E."/>
            <person name="De Bivort B.L."/>
            <person name="Kasson M.T."/>
            <person name="De Fine Licht H.H."/>
            <person name="Stajich J.E."/>
        </authorList>
    </citation>
    <scope>NUCLEOTIDE SEQUENCE</scope>
    <source>
        <strain evidence="1">Berkeley</strain>
    </source>
</reference>
<protein>
    <submittedName>
        <fullName evidence="1">Uncharacterized protein</fullName>
    </submittedName>
</protein>
<dbReference type="Proteomes" id="UP001165960">
    <property type="component" value="Unassembled WGS sequence"/>
</dbReference>
<evidence type="ECO:0000313" key="2">
    <source>
        <dbReference type="Proteomes" id="UP001165960"/>
    </source>
</evidence>
<name>A0ACC2RW83_9FUNG</name>
<proteinExistence type="predicted"/>